<dbReference type="Proteomes" id="UP000467214">
    <property type="component" value="Unassembled WGS sequence"/>
</dbReference>
<feature type="signal peptide" evidence="1">
    <location>
        <begin position="1"/>
        <end position="17"/>
    </location>
</feature>
<dbReference type="GO" id="GO:0009279">
    <property type="term" value="C:cell outer membrane"/>
    <property type="evidence" value="ECO:0007669"/>
    <property type="project" value="InterPro"/>
</dbReference>
<evidence type="ECO:0008006" key="4">
    <source>
        <dbReference type="Google" id="ProtNLM"/>
    </source>
</evidence>
<accession>A0A845BLA5</accession>
<evidence type="ECO:0000313" key="3">
    <source>
        <dbReference type="Proteomes" id="UP000467214"/>
    </source>
</evidence>
<proteinExistence type="predicted"/>
<evidence type="ECO:0000313" key="2">
    <source>
        <dbReference type="EMBL" id="MXR37072.1"/>
    </source>
</evidence>
<gene>
    <name evidence="2" type="ORF">GQF02_08815</name>
</gene>
<keyword evidence="1" id="KW-0732">Signal</keyword>
<evidence type="ECO:0000256" key="1">
    <source>
        <dbReference type="SAM" id="SignalP"/>
    </source>
</evidence>
<dbReference type="InterPro" id="IPR036777">
    <property type="entry name" value="Channel_Tsx-like_sf"/>
</dbReference>
<organism evidence="2 3">
    <name type="scientific">Craterilacuibacter sinensis</name>
    <dbReference type="NCBI Taxonomy" id="2686017"/>
    <lineage>
        <taxon>Bacteria</taxon>
        <taxon>Pseudomonadati</taxon>
        <taxon>Pseudomonadota</taxon>
        <taxon>Betaproteobacteria</taxon>
        <taxon>Neisseriales</taxon>
        <taxon>Neisseriaceae</taxon>
        <taxon>Craterilacuibacter</taxon>
    </lineage>
</organism>
<dbReference type="SUPFAM" id="SSF111364">
    <property type="entry name" value="Tsx-like channel"/>
    <property type="match status" value="1"/>
</dbReference>
<name>A0A845BLA5_9NEIS</name>
<reference evidence="2 3" key="1">
    <citation type="submission" date="2019-12" db="EMBL/GenBank/DDBJ databases">
        <title>Neisseriaceae gen. nov. sp. Genome sequencing and assembly.</title>
        <authorList>
            <person name="Liu Z."/>
            <person name="Li A."/>
        </authorList>
    </citation>
    <scope>NUCLEOTIDE SEQUENCE [LARGE SCALE GENOMIC DNA]</scope>
    <source>
        <strain evidence="2 3">B2N2-7</strain>
    </source>
</reference>
<protein>
    <recommendedName>
        <fullName evidence="4">Outer envelope protein</fullName>
    </recommendedName>
</protein>
<comment type="caution">
    <text evidence="2">The sequence shown here is derived from an EMBL/GenBank/DDBJ whole genome shotgun (WGS) entry which is preliminary data.</text>
</comment>
<dbReference type="Gene3D" id="2.40.230.20">
    <property type="entry name" value="Nucleoside-specific channel-forming protein, Tsx-like"/>
    <property type="match status" value="1"/>
</dbReference>
<dbReference type="EMBL" id="WSSB01000007">
    <property type="protein sequence ID" value="MXR37072.1"/>
    <property type="molecule type" value="Genomic_DNA"/>
</dbReference>
<dbReference type="AlphaFoldDB" id="A0A845BLA5"/>
<feature type="chain" id="PRO_5032792421" description="Outer envelope protein" evidence="1">
    <location>
        <begin position="18"/>
        <end position="274"/>
    </location>
</feature>
<keyword evidence="3" id="KW-1185">Reference proteome</keyword>
<sequence length="274" mass="29884">MLLCAGMLCSFSIPVFSADWSDTSIGYRWSNQYTEPAIDAEFSKNIVSLTHASGYRYGSNFFNIDVLMSDSKDPAAGAGSSGAQELYAVYRTQLSLNKVFSRDWKLGPIKDFAFTAGFNAGSKNTQFAPRPRVLVAGPTLKFDVPGFLDLSVLYRDETNHNGIPGAKERNVHFDSTWNVNLSWGIPFQIGAAPFVFKGFADYIGEKGKDGFGGSTKPETLVRTALLADVGQLVAGHKGVVFVGPGYEYWHNKFGNPPGKGTKTSAPSIHAEWHF</sequence>